<keyword evidence="1" id="KW-1133">Transmembrane helix</keyword>
<accession>A0AAW2YNP9</accession>
<feature type="transmembrane region" description="Helical" evidence="1">
    <location>
        <begin position="107"/>
        <end position="133"/>
    </location>
</feature>
<proteinExistence type="predicted"/>
<name>A0AAW2YNP9_9EUKA</name>
<dbReference type="AlphaFoldDB" id="A0AAW2YNP9"/>
<evidence type="ECO:0000313" key="2">
    <source>
        <dbReference type="EMBL" id="KAL0478244.1"/>
    </source>
</evidence>
<evidence type="ECO:0000313" key="3">
    <source>
        <dbReference type="Proteomes" id="UP001431209"/>
    </source>
</evidence>
<reference evidence="2 3" key="1">
    <citation type="submission" date="2024-03" db="EMBL/GenBank/DDBJ databases">
        <title>The Acrasis kona genome and developmental transcriptomes reveal deep origins of eukaryotic multicellular pathways.</title>
        <authorList>
            <person name="Sheikh S."/>
            <person name="Fu C.-J."/>
            <person name="Brown M.W."/>
            <person name="Baldauf S.L."/>
        </authorList>
    </citation>
    <scope>NUCLEOTIDE SEQUENCE [LARGE SCALE GENOMIC DNA]</scope>
    <source>
        <strain evidence="2 3">ATCC MYA-3509</strain>
    </source>
</reference>
<keyword evidence="1" id="KW-0812">Transmembrane</keyword>
<keyword evidence="3" id="KW-1185">Reference proteome</keyword>
<evidence type="ECO:0008006" key="4">
    <source>
        <dbReference type="Google" id="ProtNLM"/>
    </source>
</evidence>
<sequence length="273" mass="30721">MSDTERSHIVTHSAKVTKVDYGSSAPLKTNVDLGEEFVYSINPRKNDLTPKPPQEKNSIHSRFFTNNLHTYAQKVSTLVDAGVQDDGDDNLLLLSEMKSTANWRCGFCLMSILTVVAVLLAVVLIVYNLFFLVPHLYVDQVQLYHLPISDRVVGFRILLVGVNFNVVNVQLESAYFQVSIVDTSGPHKYNLETPIEFKFNQTSDESILVPLGSSQFKVEGSISLSNMPTFPYISDLIIRNVFVQYVLNGQISLKIGFQNTPVKVERVQQYRLS</sequence>
<evidence type="ECO:0000256" key="1">
    <source>
        <dbReference type="SAM" id="Phobius"/>
    </source>
</evidence>
<gene>
    <name evidence="2" type="ORF">AKO1_008496</name>
</gene>
<organism evidence="2 3">
    <name type="scientific">Acrasis kona</name>
    <dbReference type="NCBI Taxonomy" id="1008807"/>
    <lineage>
        <taxon>Eukaryota</taxon>
        <taxon>Discoba</taxon>
        <taxon>Heterolobosea</taxon>
        <taxon>Tetramitia</taxon>
        <taxon>Eutetramitia</taxon>
        <taxon>Acrasidae</taxon>
        <taxon>Acrasis</taxon>
    </lineage>
</organism>
<keyword evidence="1" id="KW-0472">Membrane</keyword>
<protein>
    <recommendedName>
        <fullName evidence="4">Late embryogenesis abundant protein LEA-2 subgroup domain-containing protein</fullName>
    </recommendedName>
</protein>
<dbReference type="Proteomes" id="UP001431209">
    <property type="component" value="Unassembled WGS sequence"/>
</dbReference>
<dbReference type="EMBL" id="JAOPGA020000342">
    <property type="protein sequence ID" value="KAL0478244.1"/>
    <property type="molecule type" value="Genomic_DNA"/>
</dbReference>
<comment type="caution">
    <text evidence="2">The sequence shown here is derived from an EMBL/GenBank/DDBJ whole genome shotgun (WGS) entry which is preliminary data.</text>
</comment>